<gene>
    <name evidence="2" type="ORF">Aru02nite_70590</name>
</gene>
<dbReference type="PANTHER" id="PTHR38011:SF11">
    <property type="entry name" value="2,5-DIAMINO-6-RIBOSYLAMINO-4(3H)-PYRIMIDINONE 5'-PHOSPHATE REDUCTASE"/>
    <property type="match status" value="1"/>
</dbReference>
<dbReference type="SUPFAM" id="SSF53597">
    <property type="entry name" value="Dihydrofolate reductase-like"/>
    <property type="match status" value="1"/>
</dbReference>
<dbReference type="GO" id="GO:0009231">
    <property type="term" value="P:riboflavin biosynthetic process"/>
    <property type="evidence" value="ECO:0007669"/>
    <property type="project" value="InterPro"/>
</dbReference>
<dbReference type="RefSeq" id="WP_203664827.1">
    <property type="nucleotide sequence ID" value="NZ_BAAAZM010000029.1"/>
</dbReference>
<dbReference type="Gene3D" id="3.40.430.10">
    <property type="entry name" value="Dihydrofolate Reductase, subunit A"/>
    <property type="match status" value="1"/>
</dbReference>
<dbReference type="Proteomes" id="UP000612808">
    <property type="component" value="Unassembled WGS sequence"/>
</dbReference>
<feature type="domain" description="Bacterial bifunctional deaminase-reductase C-terminal" evidence="1">
    <location>
        <begin position="2"/>
        <end position="172"/>
    </location>
</feature>
<evidence type="ECO:0000259" key="1">
    <source>
        <dbReference type="Pfam" id="PF01872"/>
    </source>
</evidence>
<dbReference type="PANTHER" id="PTHR38011">
    <property type="entry name" value="DIHYDROFOLATE REDUCTASE FAMILY PROTEIN (AFU_ORTHOLOGUE AFUA_8G06820)"/>
    <property type="match status" value="1"/>
</dbReference>
<proteinExistence type="predicted"/>
<accession>A0A8J3J756</accession>
<sequence length="182" mass="19787">MRTVVLIMTASVDGYVVSPAGHAGGLPEPAELKRWKLDRIRRAGTHVMGRVTYLEMASFWPTSTDEYAAPMNDIRKVVFSRTLREATWPESSIARGELTAEIGALKRQPGGEIIAWGGAGFAQALSRAHLIDEYALVVQPVAYGGGEPVFRGLPGALHLDLAAATTYPSGTMLHVYRPHDHH</sequence>
<dbReference type="InterPro" id="IPR002734">
    <property type="entry name" value="RibDG_C"/>
</dbReference>
<evidence type="ECO:0000313" key="2">
    <source>
        <dbReference type="EMBL" id="GID16170.1"/>
    </source>
</evidence>
<dbReference type="InterPro" id="IPR050765">
    <property type="entry name" value="Riboflavin_Biosynth_HTPR"/>
</dbReference>
<keyword evidence="3" id="KW-1185">Reference proteome</keyword>
<name>A0A8J3J756_9ACTN</name>
<dbReference type="Pfam" id="PF01872">
    <property type="entry name" value="RibD_C"/>
    <property type="match status" value="1"/>
</dbReference>
<reference evidence="2" key="1">
    <citation type="submission" date="2021-01" db="EMBL/GenBank/DDBJ databases">
        <title>Whole genome shotgun sequence of Actinocatenispora rupis NBRC 107355.</title>
        <authorList>
            <person name="Komaki H."/>
            <person name="Tamura T."/>
        </authorList>
    </citation>
    <scope>NUCLEOTIDE SEQUENCE</scope>
    <source>
        <strain evidence="2">NBRC 107355</strain>
    </source>
</reference>
<protein>
    <submittedName>
        <fullName evidence="2">Riboflavin biosynthesis protein RibD</fullName>
    </submittedName>
</protein>
<organism evidence="2 3">
    <name type="scientific">Actinocatenispora rupis</name>
    <dbReference type="NCBI Taxonomy" id="519421"/>
    <lineage>
        <taxon>Bacteria</taxon>
        <taxon>Bacillati</taxon>
        <taxon>Actinomycetota</taxon>
        <taxon>Actinomycetes</taxon>
        <taxon>Micromonosporales</taxon>
        <taxon>Micromonosporaceae</taxon>
        <taxon>Actinocatenispora</taxon>
    </lineage>
</organism>
<dbReference type="InterPro" id="IPR024072">
    <property type="entry name" value="DHFR-like_dom_sf"/>
</dbReference>
<evidence type="ECO:0000313" key="3">
    <source>
        <dbReference type="Proteomes" id="UP000612808"/>
    </source>
</evidence>
<dbReference type="GO" id="GO:0008703">
    <property type="term" value="F:5-amino-6-(5-phosphoribosylamino)uracil reductase activity"/>
    <property type="evidence" value="ECO:0007669"/>
    <property type="project" value="InterPro"/>
</dbReference>
<comment type="caution">
    <text evidence="2">The sequence shown here is derived from an EMBL/GenBank/DDBJ whole genome shotgun (WGS) entry which is preliminary data.</text>
</comment>
<dbReference type="AlphaFoldDB" id="A0A8J3J756"/>
<dbReference type="EMBL" id="BOMB01000054">
    <property type="protein sequence ID" value="GID16170.1"/>
    <property type="molecule type" value="Genomic_DNA"/>
</dbReference>